<dbReference type="OrthoDB" id="710318at2"/>
<name>A0A4R6W8E3_9SPHI</name>
<evidence type="ECO:0000313" key="1">
    <source>
        <dbReference type="EMBL" id="TDQ75292.1"/>
    </source>
</evidence>
<dbReference type="Proteomes" id="UP000295292">
    <property type="component" value="Unassembled WGS sequence"/>
</dbReference>
<comment type="caution">
    <text evidence="1">The sequence shown here is derived from an EMBL/GenBank/DDBJ whole genome shotgun (WGS) entry which is preliminary data.</text>
</comment>
<reference evidence="1 2" key="1">
    <citation type="submission" date="2019-03" db="EMBL/GenBank/DDBJ databases">
        <title>Genomic Encyclopedia of Archaeal and Bacterial Type Strains, Phase II (KMG-II): from individual species to whole genera.</title>
        <authorList>
            <person name="Goeker M."/>
        </authorList>
    </citation>
    <scope>NUCLEOTIDE SEQUENCE [LARGE SCALE GENOMIC DNA]</scope>
    <source>
        <strain evidence="1 2">DSM 28353</strain>
    </source>
</reference>
<accession>A0A4R6W8E3</accession>
<evidence type="ECO:0000313" key="2">
    <source>
        <dbReference type="Proteomes" id="UP000295292"/>
    </source>
</evidence>
<proteinExistence type="predicted"/>
<dbReference type="RefSeq" id="WP_133586061.1">
    <property type="nucleotide sequence ID" value="NZ_SNYV01000017.1"/>
</dbReference>
<gene>
    <name evidence="1" type="ORF">CLV99_3892</name>
</gene>
<organism evidence="1 2">
    <name type="scientific">Sphingobacterium yanglingense</name>
    <dbReference type="NCBI Taxonomy" id="1437280"/>
    <lineage>
        <taxon>Bacteria</taxon>
        <taxon>Pseudomonadati</taxon>
        <taxon>Bacteroidota</taxon>
        <taxon>Sphingobacteriia</taxon>
        <taxon>Sphingobacteriales</taxon>
        <taxon>Sphingobacteriaceae</taxon>
        <taxon>Sphingobacterium</taxon>
    </lineage>
</organism>
<dbReference type="EMBL" id="SNYV01000017">
    <property type="protein sequence ID" value="TDQ75292.1"/>
    <property type="molecule type" value="Genomic_DNA"/>
</dbReference>
<keyword evidence="2" id="KW-1185">Reference proteome</keyword>
<protein>
    <submittedName>
        <fullName evidence="1">Uncharacterized protein</fullName>
    </submittedName>
</protein>
<dbReference type="AlphaFoldDB" id="A0A4R6W8E3"/>
<sequence length="94" mass="11103">MSNNILIHYPKANSRPVSVNYKISNEDGLKTITCVVPDKENTPAWLELQKFELQAMKFDKGYDLVFEQRKFDRNLDTVLFMDKVFEKIMDLRQT</sequence>